<evidence type="ECO:0000313" key="1">
    <source>
        <dbReference type="EMBL" id="KAA0973368.1"/>
    </source>
</evidence>
<comment type="caution">
    <text evidence="1">The sequence shown here is derived from an EMBL/GenBank/DDBJ whole genome shotgun (WGS) entry which is preliminary data.</text>
</comment>
<sequence length="132" mass="14758">MRSFPQGWTLVEQTGKGGVAQTLDALLDSCSPHSSLASWEEFDNVLTSSQQSIYPEENSTYRPQMLITTDVRKEMRFVLNQKSNVPDHLRLTAFGLGIRTFDKGPVALTYNKRPSPFTLVANNGFIAAVLHR</sequence>
<dbReference type="AlphaFoldDB" id="A0A5B0E3Y6"/>
<dbReference type="RefSeq" id="WP_149620854.1">
    <property type="nucleotide sequence ID" value="NZ_VOBL01000028.1"/>
</dbReference>
<name>A0A5B0E3Y6_9MICC</name>
<dbReference type="Proteomes" id="UP000323856">
    <property type="component" value="Unassembled WGS sequence"/>
</dbReference>
<evidence type="ECO:0000313" key="2">
    <source>
        <dbReference type="Proteomes" id="UP000323856"/>
    </source>
</evidence>
<dbReference type="OrthoDB" id="91965at1268"/>
<gene>
    <name evidence="1" type="ORF">FQ154_18500</name>
</gene>
<reference evidence="1 2" key="1">
    <citation type="submission" date="2019-07" db="EMBL/GenBank/DDBJ databases">
        <title>Analysis of the biochemical properties, biological activity and biotechnological potential of siderophores and biosurfactants produced by Antarctic psychrotolerant bacteria.</title>
        <authorList>
            <person name="Styczynski M."/>
            <person name="Krucon T."/>
            <person name="Decewicz P."/>
            <person name="Dziewit L."/>
        </authorList>
    </citation>
    <scope>NUCLEOTIDE SEQUENCE [LARGE SCALE GENOMIC DNA]</scope>
    <source>
        <strain evidence="1 2">ANT_H27</strain>
    </source>
</reference>
<organism evidence="1 2">
    <name type="scientific">Paeniglutamicibacter gangotriensis</name>
    <dbReference type="NCBI Taxonomy" id="254787"/>
    <lineage>
        <taxon>Bacteria</taxon>
        <taxon>Bacillati</taxon>
        <taxon>Actinomycetota</taxon>
        <taxon>Actinomycetes</taxon>
        <taxon>Micrococcales</taxon>
        <taxon>Micrococcaceae</taxon>
        <taxon>Paeniglutamicibacter</taxon>
    </lineage>
</organism>
<proteinExistence type="predicted"/>
<accession>A0A5B0E3Y6</accession>
<protein>
    <submittedName>
        <fullName evidence="1">Uncharacterized protein</fullName>
    </submittedName>
</protein>
<dbReference type="EMBL" id="VOBL01000028">
    <property type="protein sequence ID" value="KAA0973368.1"/>
    <property type="molecule type" value="Genomic_DNA"/>
</dbReference>